<dbReference type="NCBIfam" id="NF010792">
    <property type="entry name" value="PRK14196.1"/>
    <property type="match status" value="1"/>
</dbReference>
<evidence type="ECO:0000313" key="14">
    <source>
        <dbReference type="Proteomes" id="UP000190750"/>
    </source>
</evidence>
<evidence type="ECO:0000256" key="11">
    <source>
        <dbReference type="ARBA" id="ARBA00035585"/>
    </source>
</evidence>
<keyword evidence="6 12" id="KW-0915">Sodium</keyword>
<comment type="catalytic activity">
    <reaction evidence="11">
        <text>fluoride(in) = fluoride(out)</text>
        <dbReference type="Rhea" id="RHEA:76159"/>
        <dbReference type="ChEBI" id="CHEBI:17051"/>
    </reaction>
    <physiologicalReaction direction="left-to-right" evidence="11">
        <dbReference type="Rhea" id="RHEA:76160"/>
    </physiologicalReaction>
</comment>
<protein>
    <recommendedName>
        <fullName evidence="12">Fluoride-specific ion channel FluC</fullName>
    </recommendedName>
</protein>
<feature type="transmembrane region" description="Helical" evidence="12">
    <location>
        <begin position="34"/>
        <end position="54"/>
    </location>
</feature>
<dbReference type="EMBL" id="MTJN01000002">
    <property type="protein sequence ID" value="OOV09199.1"/>
    <property type="molecule type" value="Genomic_DNA"/>
</dbReference>
<feature type="binding site" evidence="12">
    <location>
        <position position="77"/>
    </location>
    <ligand>
        <name>Na(+)</name>
        <dbReference type="ChEBI" id="CHEBI:29101"/>
        <note>structural</note>
    </ligand>
</feature>
<evidence type="ECO:0000256" key="7">
    <source>
        <dbReference type="ARBA" id="ARBA00023065"/>
    </source>
</evidence>
<keyword evidence="9 12" id="KW-0407">Ion channel</keyword>
<comment type="similarity">
    <text evidence="10 12">Belongs to the fluoride channel Fluc/FEX (TC 1.A.43) family.</text>
</comment>
<keyword evidence="5 12" id="KW-1133">Transmembrane helix</keyword>
<dbReference type="GO" id="GO:0062054">
    <property type="term" value="F:fluoride channel activity"/>
    <property type="evidence" value="ECO:0007669"/>
    <property type="project" value="UniProtKB-UniRule"/>
</dbReference>
<keyword evidence="7 12" id="KW-0406">Ion transport</keyword>
<evidence type="ECO:0000256" key="3">
    <source>
        <dbReference type="ARBA" id="ARBA00022519"/>
    </source>
</evidence>
<feature type="transmembrane region" description="Helical" evidence="12">
    <location>
        <begin position="96"/>
        <end position="123"/>
    </location>
</feature>
<evidence type="ECO:0000256" key="8">
    <source>
        <dbReference type="ARBA" id="ARBA00023136"/>
    </source>
</evidence>
<dbReference type="GO" id="GO:0005886">
    <property type="term" value="C:plasma membrane"/>
    <property type="evidence" value="ECO:0007669"/>
    <property type="project" value="UniProtKB-SubCell"/>
</dbReference>
<keyword evidence="14" id="KW-1185">Reference proteome</keyword>
<dbReference type="GO" id="GO:0140114">
    <property type="term" value="P:cellular detoxification of fluoride"/>
    <property type="evidence" value="ECO:0007669"/>
    <property type="project" value="UniProtKB-UniRule"/>
</dbReference>
<evidence type="ECO:0000256" key="9">
    <source>
        <dbReference type="ARBA" id="ARBA00023303"/>
    </source>
</evidence>
<comment type="subcellular location">
    <subcellularLocation>
        <location evidence="1 12">Cell membrane</location>
        <topology evidence="1 12">Multi-pass membrane protein</topology>
    </subcellularLocation>
</comment>
<evidence type="ECO:0000256" key="1">
    <source>
        <dbReference type="ARBA" id="ARBA00004651"/>
    </source>
</evidence>
<dbReference type="NCBIfam" id="TIGR00494">
    <property type="entry name" value="crcB"/>
    <property type="match status" value="1"/>
</dbReference>
<keyword evidence="12" id="KW-0813">Transport</keyword>
<name>A0A1T1AYJ4_RHOFE</name>
<accession>A0A1T1AYJ4</accession>
<gene>
    <name evidence="12" type="primary">fluC</name>
    <name evidence="12" type="synonym">crcB</name>
    <name evidence="13" type="ORF">RF819_16035</name>
</gene>
<evidence type="ECO:0000256" key="5">
    <source>
        <dbReference type="ARBA" id="ARBA00022989"/>
    </source>
</evidence>
<dbReference type="Pfam" id="PF02537">
    <property type="entry name" value="CRCB"/>
    <property type="match status" value="1"/>
</dbReference>
<evidence type="ECO:0000256" key="6">
    <source>
        <dbReference type="ARBA" id="ARBA00023053"/>
    </source>
</evidence>
<sequence length="124" mass="13127">MTSILPIGLGAAFGAVLRWLISTRLNSLWPSLPPGTLVANLVGGYLIGVALSYFALHTELSPQWRLLVITGFLGGLTTFSTFSAEVVTQLQQGNLFWAFATISTHVLGSLAMTFLGMATVAALT</sequence>
<proteinExistence type="inferred from homology"/>
<keyword evidence="2 12" id="KW-1003">Cell membrane</keyword>
<feature type="transmembrane region" description="Helical" evidence="12">
    <location>
        <begin position="66"/>
        <end position="84"/>
    </location>
</feature>
<dbReference type="PANTHER" id="PTHR28259:SF1">
    <property type="entry name" value="FLUORIDE EXPORT PROTEIN 1-RELATED"/>
    <property type="match status" value="1"/>
</dbReference>
<dbReference type="Proteomes" id="UP000190750">
    <property type="component" value="Unassembled WGS sequence"/>
</dbReference>
<organism evidence="13 14">
    <name type="scientific">Rhodoferax fermentans</name>
    <dbReference type="NCBI Taxonomy" id="28066"/>
    <lineage>
        <taxon>Bacteria</taxon>
        <taxon>Pseudomonadati</taxon>
        <taxon>Pseudomonadota</taxon>
        <taxon>Betaproteobacteria</taxon>
        <taxon>Burkholderiales</taxon>
        <taxon>Comamonadaceae</taxon>
        <taxon>Rhodoferax</taxon>
    </lineage>
</organism>
<comment type="caution">
    <text evidence="13">The sequence shown here is derived from an EMBL/GenBank/DDBJ whole genome shotgun (WGS) entry which is preliminary data.</text>
</comment>
<feature type="binding site" evidence="12">
    <location>
        <position position="74"/>
    </location>
    <ligand>
        <name>Na(+)</name>
        <dbReference type="ChEBI" id="CHEBI:29101"/>
        <note>structural</note>
    </ligand>
</feature>
<keyword evidence="8 12" id="KW-0472">Membrane</keyword>
<comment type="function">
    <text evidence="12">Fluoride-specific ion channel. Important for reducing fluoride concentration in the cell, thus reducing its toxicity.</text>
</comment>
<evidence type="ECO:0000256" key="12">
    <source>
        <dbReference type="HAMAP-Rule" id="MF_00454"/>
    </source>
</evidence>
<evidence type="ECO:0000256" key="2">
    <source>
        <dbReference type="ARBA" id="ARBA00022475"/>
    </source>
</evidence>
<evidence type="ECO:0000313" key="13">
    <source>
        <dbReference type="EMBL" id="OOV09199.1"/>
    </source>
</evidence>
<keyword evidence="4 12" id="KW-0812">Transmembrane</keyword>
<dbReference type="GO" id="GO:0046872">
    <property type="term" value="F:metal ion binding"/>
    <property type="evidence" value="ECO:0007669"/>
    <property type="project" value="UniProtKB-KW"/>
</dbReference>
<keyword evidence="3" id="KW-0997">Cell inner membrane</keyword>
<reference evidence="13 14" key="1">
    <citation type="submission" date="2017-01" db="EMBL/GenBank/DDBJ databases">
        <title>Genome sequencing of Rhodoferax fermentans JCM 7819.</title>
        <authorList>
            <person name="Kim Y.J."/>
            <person name="Farh M.E.-A."/>
            <person name="Yang D.-C."/>
        </authorList>
    </citation>
    <scope>NUCLEOTIDE SEQUENCE [LARGE SCALE GENOMIC DNA]</scope>
    <source>
        <strain evidence="13 14">JCM 7819</strain>
    </source>
</reference>
<keyword evidence="12" id="KW-0479">Metal-binding</keyword>
<dbReference type="PANTHER" id="PTHR28259">
    <property type="entry name" value="FLUORIDE EXPORT PROTEIN 1-RELATED"/>
    <property type="match status" value="1"/>
</dbReference>
<dbReference type="InterPro" id="IPR003691">
    <property type="entry name" value="FluC"/>
</dbReference>
<comment type="activity regulation">
    <text evidence="12">Na(+) is not transported, but it plays an essential structural role and its presence is essential for fluoride channel function.</text>
</comment>
<dbReference type="HAMAP" id="MF_00454">
    <property type="entry name" value="FluC"/>
    <property type="match status" value="1"/>
</dbReference>
<evidence type="ECO:0000256" key="10">
    <source>
        <dbReference type="ARBA" id="ARBA00035120"/>
    </source>
</evidence>
<evidence type="ECO:0000256" key="4">
    <source>
        <dbReference type="ARBA" id="ARBA00022692"/>
    </source>
</evidence>
<dbReference type="AlphaFoldDB" id="A0A1T1AYJ4"/>